<protein>
    <recommendedName>
        <fullName evidence="3">biotin--[biotin carboxyl-carrier protein] ligase</fullName>
        <ecNumber evidence="3">6.3.4.15</ecNumber>
    </recommendedName>
</protein>
<organism evidence="5 6">
    <name type="scientific">Nocardioides eburneus</name>
    <dbReference type="NCBI Taxonomy" id="3231482"/>
    <lineage>
        <taxon>Bacteria</taxon>
        <taxon>Bacillati</taxon>
        <taxon>Actinomycetota</taxon>
        <taxon>Actinomycetes</taxon>
        <taxon>Propionibacteriales</taxon>
        <taxon>Nocardioidaceae</taxon>
        <taxon>Nocardioides</taxon>
    </lineage>
</organism>
<dbReference type="Gene3D" id="2.30.30.100">
    <property type="match status" value="1"/>
</dbReference>
<dbReference type="Gene3D" id="3.30.930.10">
    <property type="entry name" value="Bira Bifunctional Protein, Domain 2"/>
    <property type="match status" value="1"/>
</dbReference>
<dbReference type="InterPro" id="IPR004143">
    <property type="entry name" value="BPL_LPL_catalytic"/>
</dbReference>
<reference evidence="5 6" key="1">
    <citation type="submission" date="2024-07" db="EMBL/GenBank/DDBJ databases">
        <authorList>
            <person name="Lee S."/>
            <person name="Kang M."/>
        </authorList>
    </citation>
    <scope>NUCLEOTIDE SEQUENCE [LARGE SCALE GENOMIC DNA]</scope>
    <source>
        <strain evidence="5 6">DS6</strain>
    </source>
</reference>
<dbReference type="EC" id="6.3.4.15" evidence="3"/>
<dbReference type="Proteomes" id="UP001556631">
    <property type="component" value="Unassembled WGS sequence"/>
</dbReference>
<dbReference type="InterPro" id="IPR045864">
    <property type="entry name" value="aa-tRNA-synth_II/BPL/LPL"/>
</dbReference>
<keyword evidence="6" id="KW-1185">Reference proteome</keyword>
<evidence type="ECO:0000313" key="6">
    <source>
        <dbReference type="Proteomes" id="UP001556631"/>
    </source>
</evidence>
<sequence length="275" mass="28811">MSDSSMGRPALDQARLAHTPGWRVEVVPETPSTNAVVSARAREGTAEGLVVTTEHQTAGRGRLDRGWEMPPRAAIAVSVLLRPDVPAERWPWLPLMAGVAVVETVRELGCDAGLKWPNDVLVHGRKLCGILVERVEGPAGSKPGAAAVVGIGLNTSLTADELPVPTATSLAIESGAPVDRTEVLVTLLAHLATAYDAWRERPDELAAAYGRLSVTVGERVRAELPGRSALVGQATGIDPWGRLEVRPDQGGESVAVGAGDVVHLRPAPPAEGGMT</sequence>
<dbReference type="RefSeq" id="WP_367994291.1">
    <property type="nucleotide sequence ID" value="NZ_JBFPJR010000019.1"/>
</dbReference>
<evidence type="ECO:0000256" key="2">
    <source>
        <dbReference type="ARBA" id="ARBA00023267"/>
    </source>
</evidence>
<dbReference type="PROSITE" id="PS51733">
    <property type="entry name" value="BPL_LPL_CATALYTIC"/>
    <property type="match status" value="1"/>
</dbReference>
<keyword evidence="1 5" id="KW-0436">Ligase</keyword>
<dbReference type="EMBL" id="JBFPJR010000019">
    <property type="protein sequence ID" value="MEX0428319.1"/>
    <property type="molecule type" value="Genomic_DNA"/>
</dbReference>
<evidence type="ECO:0000313" key="5">
    <source>
        <dbReference type="EMBL" id="MEX0428319.1"/>
    </source>
</evidence>
<dbReference type="GO" id="GO:0004077">
    <property type="term" value="F:biotin--[biotin carboxyl-carrier protein] ligase activity"/>
    <property type="evidence" value="ECO:0007669"/>
    <property type="project" value="UniProtKB-EC"/>
</dbReference>
<dbReference type="InterPro" id="IPR004408">
    <property type="entry name" value="Biotin_CoA_COase_ligase"/>
</dbReference>
<keyword evidence="2" id="KW-0092">Biotin</keyword>
<evidence type="ECO:0000259" key="4">
    <source>
        <dbReference type="PROSITE" id="PS51733"/>
    </source>
</evidence>
<evidence type="ECO:0000256" key="3">
    <source>
        <dbReference type="ARBA" id="ARBA00024227"/>
    </source>
</evidence>
<dbReference type="SUPFAM" id="SSF55681">
    <property type="entry name" value="Class II aaRS and biotin synthetases"/>
    <property type="match status" value="1"/>
</dbReference>
<dbReference type="Pfam" id="PF02237">
    <property type="entry name" value="BPL_C"/>
    <property type="match status" value="1"/>
</dbReference>
<dbReference type="NCBIfam" id="TIGR00121">
    <property type="entry name" value="birA_ligase"/>
    <property type="match status" value="1"/>
</dbReference>
<dbReference type="CDD" id="cd16442">
    <property type="entry name" value="BPL"/>
    <property type="match status" value="1"/>
</dbReference>
<proteinExistence type="predicted"/>
<gene>
    <name evidence="5" type="ORF">AB3X52_11875</name>
</gene>
<dbReference type="Pfam" id="PF03099">
    <property type="entry name" value="BPL_LplA_LipB"/>
    <property type="match status" value="1"/>
</dbReference>
<name>A0ABV3SZF3_9ACTN</name>
<dbReference type="InterPro" id="IPR003142">
    <property type="entry name" value="BPL_C"/>
</dbReference>
<dbReference type="PANTHER" id="PTHR12835">
    <property type="entry name" value="BIOTIN PROTEIN LIGASE"/>
    <property type="match status" value="1"/>
</dbReference>
<feature type="domain" description="BPL/LPL catalytic" evidence="4">
    <location>
        <begin position="8"/>
        <end position="199"/>
    </location>
</feature>
<dbReference type="PANTHER" id="PTHR12835:SF5">
    <property type="entry name" value="BIOTIN--PROTEIN LIGASE"/>
    <property type="match status" value="1"/>
</dbReference>
<accession>A0ABV3SZF3</accession>
<comment type="caution">
    <text evidence="5">The sequence shown here is derived from an EMBL/GenBank/DDBJ whole genome shotgun (WGS) entry which is preliminary data.</text>
</comment>
<evidence type="ECO:0000256" key="1">
    <source>
        <dbReference type="ARBA" id="ARBA00022598"/>
    </source>
</evidence>